<evidence type="ECO:0008006" key="5">
    <source>
        <dbReference type="Google" id="ProtNLM"/>
    </source>
</evidence>
<dbReference type="OrthoDB" id="3811887at2"/>
<evidence type="ECO:0000313" key="2">
    <source>
        <dbReference type="EMBL" id="QEV64252.1"/>
    </source>
</evidence>
<dbReference type="Proteomes" id="UP000549009">
    <property type="component" value="Unassembled WGS sequence"/>
</dbReference>
<evidence type="ECO:0000313" key="3">
    <source>
        <dbReference type="Proteomes" id="UP000326505"/>
    </source>
</evidence>
<dbReference type="EMBL" id="CP023690">
    <property type="protein sequence ID" value="QEV64252.1"/>
    <property type="molecule type" value="Genomic_DNA"/>
</dbReference>
<dbReference type="EMBL" id="JACHJD010000002">
    <property type="protein sequence ID" value="MBB5102523.1"/>
    <property type="molecule type" value="Genomic_DNA"/>
</dbReference>
<dbReference type="KEGG" id="sspb:CP982_40815"/>
<dbReference type="AlphaFoldDB" id="A0A5P2XP69"/>
<gene>
    <name evidence="2" type="ORF">CP982_40815</name>
    <name evidence="1" type="ORF">FHS40_001576</name>
</gene>
<reference evidence="1 4" key="2">
    <citation type="submission" date="2020-08" db="EMBL/GenBank/DDBJ databases">
        <title>Genomic Encyclopedia of Type Strains, Phase III (KMG-III): the genomes of soil and plant-associated and newly described type strains.</title>
        <authorList>
            <person name="Whitman W."/>
        </authorList>
    </citation>
    <scope>NUCLEOTIDE SEQUENCE [LARGE SCALE GENOMIC DNA]</scope>
    <source>
        <strain evidence="1 4">CECT 3146</strain>
    </source>
</reference>
<protein>
    <recommendedName>
        <fullName evidence="5">DUF3396 domain-containing protein</fullName>
    </recommendedName>
</protein>
<accession>A0A5P2XP69</accession>
<reference evidence="2 3" key="1">
    <citation type="submission" date="2017-09" db="EMBL/GenBank/DDBJ databases">
        <authorList>
            <person name="Lee N."/>
            <person name="Cho B.-K."/>
        </authorList>
    </citation>
    <scope>NUCLEOTIDE SEQUENCE [LARGE SCALE GENOMIC DNA]</scope>
    <source>
        <strain evidence="2 3">ATCC 27465</strain>
    </source>
</reference>
<name>A0A5P2XP69_STRST</name>
<dbReference type="RefSeq" id="WP_150515109.1">
    <property type="nucleotide sequence ID" value="NZ_BMSQ01000010.1"/>
</dbReference>
<sequence length="321" mass="34926">MAGHDGEAQGGITLNSTLRAEINLPCPASGAAYRELAEAWFSAALDELAGPLGARFTPAADFTHRAAALSRGEAAPGELWATLVLLEPTERRQKPYEVPWTPKNWTAFLRDLAAMPGHASVGLRAIGRDGDPDEPWLDVSVVREHETPERVSLVASRTTEEFTDPGARHGAQRRWTEFFRTQVRRHEGLLYGNITDDGESVTGRTALETDLGLLLEDTFPHLDTVLRGYAWWTVCPPGVVAALGGIDALRGSGAFHEVEPLPGGGASLRATENIWAYGPERVREVFLALAPVLPEGQPVQGIPWMPSETSRLVYEDAADHR</sequence>
<organism evidence="2 3">
    <name type="scientific">Streptomyces spectabilis</name>
    <dbReference type="NCBI Taxonomy" id="68270"/>
    <lineage>
        <taxon>Bacteria</taxon>
        <taxon>Bacillati</taxon>
        <taxon>Actinomycetota</taxon>
        <taxon>Actinomycetes</taxon>
        <taxon>Kitasatosporales</taxon>
        <taxon>Streptomycetaceae</taxon>
        <taxon>Streptomyces</taxon>
    </lineage>
</organism>
<proteinExistence type="predicted"/>
<keyword evidence="4" id="KW-1185">Reference proteome</keyword>
<dbReference type="Proteomes" id="UP000326505">
    <property type="component" value="Chromosome"/>
</dbReference>
<evidence type="ECO:0000313" key="4">
    <source>
        <dbReference type="Proteomes" id="UP000549009"/>
    </source>
</evidence>
<evidence type="ECO:0000313" key="1">
    <source>
        <dbReference type="EMBL" id="MBB5102523.1"/>
    </source>
</evidence>